<feature type="transmembrane region" description="Helical" evidence="1">
    <location>
        <begin position="55"/>
        <end position="78"/>
    </location>
</feature>
<name>A0A916NDX1_9FLAO</name>
<dbReference type="EMBL" id="OU015584">
    <property type="protein sequence ID" value="CAG5087736.1"/>
    <property type="molecule type" value="Genomic_DNA"/>
</dbReference>
<proteinExistence type="predicted"/>
<evidence type="ECO:0000313" key="3">
    <source>
        <dbReference type="Proteomes" id="UP000683507"/>
    </source>
</evidence>
<keyword evidence="1" id="KW-0472">Membrane</keyword>
<reference evidence="2" key="1">
    <citation type="submission" date="2021-04" db="EMBL/GenBank/DDBJ databases">
        <authorList>
            <person name="Rodrigo-Torres L."/>
            <person name="Arahal R. D."/>
            <person name="Lucena T."/>
        </authorList>
    </citation>
    <scope>NUCLEOTIDE SEQUENCE</scope>
    <source>
        <strain evidence="2">AS29M-1</strain>
    </source>
</reference>
<keyword evidence="1" id="KW-0812">Transmembrane</keyword>
<dbReference type="AlphaFoldDB" id="A0A916NDX1"/>
<keyword evidence="1" id="KW-1133">Transmembrane helix</keyword>
<keyword evidence="3" id="KW-1185">Reference proteome</keyword>
<gene>
    <name evidence="2" type="ORF">CRYO30217_03565</name>
</gene>
<sequence>MCWEKPKVLKYAAGFQLVGNGLQLKEVAVLEHSTVYTHQILLVAQLFIFALPPPFFLGAVIGRFLFFFVVFNASLPAFTVNKFL</sequence>
<evidence type="ECO:0000313" key="2">
    <source>
        <dbReference type="EMBL" id="CAG5087736.1"/>
    </source>
</evidence>
<organism evidence="2 3">
    <name type="scientific">Parvicella tangerina</name>
    <dbReference type="NCBI Taxonomy" id="2829795"/>
    <lineage>
        <taxon>Bacteria</taxon>
        <taxon>Pseudomonadati</taxon>
        <taxon>Bacteroidota</taxon>
        <taxon>Flavobacteriia</taxon>
        <taxon>Flavobacteriales</taxon>
        <taxon>Parvicellaceae</taxon>
        <taxon>Parvicella</taxon>
    </lineage>
</organism>
<accession>A0A916NDX1</accession>
<evidence type="ECO:0000256" key="1">
    <source>
        <dbReference type="SAM" id="Phobius"/>
    </source>
</evidence>
<dbReference type="KEGG" id="ptan:CRYO30217_03565"/>
<protein>
    <submittedName>
        <fullName evidence="2">Uncharacterized protein</fullName>
    </submittedName>
</protein>
<dbReference type="Proteomes" id="UP000683507">
    <property type="component" value="Chromosome"/>
</dbReference>